<dbReference type="Proteomes" id="UP000016960">
    <property type="component" value="Unassembled WGS sequence"/>
</dbReference>
<evidence type="ECO:0000313" key="2">
    <source>
        <dbReference type="Proteomes" id="UP000016960"/>
    </source>
</evidence>
<protein>
    <submittedName>
        <fullName evidence="1">Uncharacterized protein</fullName>
    </submittedName>
</protein>
<sequence length="47" mass="4875">SLLGRSQNLRALLPDAAPVAEKTDLLIQMACLLTAGATPGLLEQGQD</sequence>
<evidence type="ECO:0000313" key="1">
    <source>
        <dbReference type="EMBL" id="ERN41680.1"/>
    </source>
</evidence>
<dbReference type="InParanoid" id="U5DPR1"/>
<reference evidence="1 2" key="1">
    <citation type="submission" date="2013-05" db="EMBL/GenBank/DDBJ databases">
        <title>Draft genome sequence of Rubidibacter lacunae KORDI 51-2.</title>
        <authorList>
            <person name="Choi D.H."/>
            <person name="Noh J.H."/>
            <person name="Kwon K.-K."/>
            <person name="Lee J.-H."/>
            <person name="Ryu J.-Y."/>
        </authorList>
    </citation>
    <scope>NUCLEOTIDE SEQUENCE [LARGE SCALE GENOMIC DNA]</scope>
    <source>
        <strain evidence="1 2">KORDI 51-2</strain>
    </source>
</reference>
<dbReference type="AlphaFoldDB" id="U5DPR1"/>
<name>U5DPR1_9CHRO</name>
<dbReference type="EMBL" id="ASSJ01000044">
    <property type="protein sequence ID" value="ERN41680.1"/>
    <property type="molecule type" value="Genomic_DNA"/>
</dbReference>
<organism evidence="1 2">
    <name type="scientific">Rubidibacter lacunae KORDI 51-2</name>
    <dbReference type="NCBI Taxonomy" id="582515"/>
    <lineage>
        <taxon>Bacteria</taxon>
        <taxon>Bacillati</taxon>
        <taxon>Cyanobacteriota</taxon>
        <taxon>Cyanophyceae</taxon>
        <taxon>Oscillatoriophycideae</taxon>
        <taxon>Chroococcales</taxon>
        <taxon>Aphanothecaceae</taxon>
        <taxon>Rubidibacter</taxon>
    </lineage>
</organism>
<gene>
    <name evidence="1" type="ORF">KR51_00017180</name>
</gene>
<proteinExistence type="predicted"/>
<keyword evidence="2" id="KW-1185">Reference proteome</keyword>
<comment type="caution">
    <text evidence="1">The sequence shown here is derived from an EMBL/GenBank/DDBJ whole genome shotgun (WGS) entry which is preliminary data.</text>
</comment>
<feature type="non-terminal residue" evidence="1">
    <location>
        <position position="1"/>
    </location>
</feature>
<accession>U5DPR1</accession>